<dbReference type="EMBL" id="CM027687">
    <property type="protein sequence ID" value="KAG0520949.1"/>
    <property type="molecule type" value="Genomic_DNA"/>
</dbReference>
<evidence type="ECO:0000313" key="1">
    <source>
        <dbReference type="EMBL" id="KAG0520949.1"/>
    </source>
</evidence>
<name>A0A921QET5_SORBI</name>
<proteinExistence type="predicted"/>
<protein>
    <submittedName>
        <fullName evidence="1">Uncharacterized protein</fullName>
    </submittedName>
</protein>
<organism evidence="1 2">
    <name type="scientific">Sorghum bicolor</name>
    <name type="common">Sorghum</name>
    <name type="synonym">Sorghum vulgare</name>
    <dbReference type="NCBI Taxonomy" id="4558"/>
    <lineage>
        <taxon>Eukaryota</taxon>
        <taxon>Viridiplantae</taxon>
        <taxon>Streptophyta</taxon>
        <taxon>Embryophyta</taxon>
        <taxon>Tracheophyta</taxon>
        <taxon>Spermatophyta</taxon>
        <taxon>Magnoliopsida</taxon>
        <taxon>Liliopsida</taxon>
        <taxon>Poales</taxon>
        <taxon>Poaceae</taxon>
        <taxon>PACMAD clade</taxon>
        <taxon>Panicoideae</taxon>
        <taxon>Andropogonodae</taxon>
        <taxon>Andropogoneae</taxon>
        <taxon>Sorghinae</taxon>
        <taxon>Sorghum</taxon>
    </lineage>
</organism>
<evidence type="ECO:0000313" key="2">
    <source>
        <dbReference type="Proteomes" id="UP000807115"/>
    </source>
</evidence>
<sequence>MTQQTRARGTWAGGLQNEAKVKSRCTRLSCVQKENRSGWIKQEITINGHMLLSFLPLFLHRQCRNQENFMGPDLLTVPWREENLEWKKHDPKTPDLSSSKSELIRMKRKNRSHKYIRHSEILKTYGQCQHKYLS</sequence>
<gene>
    <name evidence="1" type="ORF">BDA96_08G118900</name>
</gene>
<reference evidence="1" key="2">
    <citation type="submission" date="2020-10" db="EMBL/GenBank/DDBJ databases">
        <authorList>
            <person name="Cooper E.A."/>
            <person name="Brenton Z.W."/>
            <person name="Flinn B.S."/>
            <person name="Jenkins J."/>
            <person name="Shu S."/>
            <person name="Flowers D."/>
            <person name="Luo F."/>
            <person name="Wang Y."/>
            <person name="Xia P."/>
            <person name="Barry K."/>
            <person name="Daum C."/>
            <person name="Lipzen A."/>
            <person name="Yoshinaga Y."/>
            <person name="Schmutz J."/>
            <person name="Saski C."/>
            <person name="Vermerris W."/>
            <person name="Kresovich S."/>
        </authorList>
    </citation>
    <scope>NUCLEOTIDE SEQUENCE</scope>
</reference>
<dbReference type="AlphaFoldDB" id="A0A921QET5"/>
<reference evidence="1" key="1">
    <citation type="journal article" date="2019" name="BMC Genomics">
        <title>A new reference genome for Sorghum bicolor reveals high levels of sequence similarity between sweet and grain genotypes: implications for the genetics of sugar metabolism.</title>
        <authorList>
            <person name="Cooper E.A."/>
            <person name="Brenton Z.W."/>
            <person name="Flinn B.S."/>
            <person name="Jenkins J."/>
            <person name="Shu S."/>
            <person name="Flowers D."/>
            <person name="Luo F."/>
            <person name="Wang Y."/>
            <person name="Xia P."/>
            <person name="Barry K."/>
            <person name="Daum C."/>
            <person name="Lipzen A."/>
            <person name="Yoshinaga Y."/>
            <person name="Schmutz J."/>
            <person name="Saski C."/>
            <person name="Vermerris W."/>
            <person name="Kresovich S."/>
        </authorList>
    </citation>
    <scope>NUCLEOTIDE SEQUENCE</scope>
</reference>
<dbReference type="Proteomes" id="UP000807115">
    <property type="component" value="Chromosome 8"/>
</dbReference>
<comment type="caution">
    <text evidence="1">The sequence shown here is derived from an EMBL/GenBank/DDBJ whole genome shotgun (WGS) entry which is preliminary data.</text>
</comment>
<accession>A0A921QET5</accession>